<keyword evidence="2" id="KW-1185">Reference proteome</keyword>
<gene>
    <name evidence="1" type="ORF">SCD92_18430</name>
</gene>
<sequence length="90" mass="9781">KLLALKSLALANMPMMNTSCIHLPTDRNGSPQPIPIVATTSGRNCRKLLALQSLALAKMPLLNTPGDIYPVITAGRRDRLLLYHLALAHL</sequence>
<protein>
    <submittedName>
        <fullName evidence="1">Uncharacterized protein</fullName>
    </submittedName>
</protein>
<evidence type="ECO:0000313" key="1">
    <source>
        <dbReference type="EMBL" id="MDX6851359.1"/>
    </source>
</evidence>
<comment type="caution">
    <text evidence="1">The sequence shown here is derived from an EMBL/GenBank/DDBJ whole genome shotgun (WGS) entry which is preliminary data.</text>
</comment>
<evidence type="ECO:0000313" key="2">
    <source>
        <dbReference type="Proteomes" id="UP001273505"/>
    </source>
</evidence>
<reference evidence="1 2" key="1">
    <citation type="submission" date="2023-11" db="EMBL/GenBank/DDBJ databases">
        <title>Gilvimarinus fulvus sp. nov., isolated from the surface of Kelp.</title>
        <authorList>
            <person name="Sun Y.Y."/>
            <person name="Gong Y."/>
            <person name="Du Z.J."/>
        </authorList>
    </citation>
    <scope>NUCLEOTIDE SEQUENCE [LARGE SCALE GENOMIC DNA]</scope>
    <source>
        <strain evidence="1 2">SDUM040013</strain>
    </source>
</reference>
<dbReference type="Proteomes" id="UP001273505">
    <property type="component" value="Unassembled WGS sequence"/>
</dbReference>
<feature type="non-terminal residue" evidence="1">
    <location>
        <position position="1"/>
    </location>
</feature>
<proteinExistence type="predicted"/>
<name>A0ABU4S352_9GAMM</name>
<dbReference type="EMBL" id="JAXAFO010000052">
    <property type="protein sequence ID" value="MDX6851359.1"/>
    <property type="molecule type" value="Genomic_DNA"/>
</dbReference>
<dbReference type="RefSeq" id="WP_319835133.1">
    <property type="nucleotide sequence ID" value="NZ_JAXAFO010000052.1"/>
</dbReference>
<accession>A0ABU4S352</accession>
<organism evidence="1 2">
    <name type="scientific">Gilvimarinus gilvus</name>
    <dbReference type="NCBI Taxonomy" id="3058038"/>
    <lineage>
        <taxon>Bacteria</taxon>
        <taxon>Pseudomonadati</taxon>
        <taxon>Pseudomonadota</taxon>
        <taxon>Gammaproteobacteria</taxon>
        <taxon>Cellvibrionales</taxon>
        <taxon>Cellvibrionaceae</taxon>
        <taxon>Gilvimarinus</taxon>
    </lineage>
</organism>